<sequence>MSAEDNGQGSRDLLIPRGDDFIPFERSDVRRSRVQEALNQTNVLAPSQSLTQTPPSGRRGIEESLTTGDTTTGGIAGHAAGPSTSTAPSTAAQTQRDSVSAGQQTLTTATTAVSNDTKATEDNAQADFLICAVFLMYGTTAPKNCRRIFTRACDLKQHNWQSHVHINDQHLIIHEEAAEQRRMGAIASRHNARSRALKPYQSKATKVVLEECPTYRLTIEGWNHFVAIISMLDQSRPRPEDAHRNHRITCISSLWRSLYGNDRPGFGMQIGPPLFGHPPDYLAGISDANRAILNRSIRNAMRFLLDPEEENSSTSFIDDEINLTDQRNNPTSQTQQVDHSEGAGAINEHPSIRDFVNGLSVEACDYYLAELASLSPQGTVEADTVG</sequence>
<organism evidence="2 3">
    <name type="scientific">Colletotrichum scovillei</name>
    <dbReference type="NCBI Taxonomy" id="1209932"/>
    <lineage>
        <taxon>Eukaryota</taxon>
        <taxon>Fungi</taxon>
        <taxon>Dikarya</taxon>
        <taxon>Ascomycota</taxon>
        <taxon>Pezizomycotina</taxon>
        <taxon>Sordariomycetes</taxon>
        <taxon>Hypocreomycetidae</taxon>
        <taxon>Glomerellales</taxon>
        <taxon>Glomerellaceae</taxon>
        <taxon>Colletotrichum</taxon>
        <taxon>Colletotrichum acutatum species complex</taxon>
    </lineage>
</organism>
<reference evidence="2" key="1">
    <citation type="submission" date="2021-05" db="EMBL/GenBank/DDBJ databases">
        <title>Comparative genomics of three Colletotrichum scovillei strains and genetic complementation revealed genes involved fungal growth and virulence on chili pepper.</title>
        <authorList>
            <person name="Hsieh D.-K."/>
            <person name="Chuang S.-C."/>
            <person name="Chen C.-Y."/>
            <person name="Chao Y.-T."/>
            <person name="Lu M.-Y.J."/>
            <person name="Lee M.-H."/>
            <person name="Shih M.-C."/>
        </authorList>
    </citation>
    <scope>NUCLEOTIDE SEQUENCE</scope>
    <source>
        <strain evidence="2">Coll-153</strain>
    </source>
</reference>
<comment type="caution">
    <text evidence="2">The sequence shown here is derived from an EMBL/GenBank/DDBJ whole genome shotgun (WGS) entry which is preliminary data.</text>
</comment>
<evidence type="ECO:0000256" key="1">
    <source>
        <dbReference type="SAM" id="MobiDB-lite"/>
    </source>
</evidence>
<proteinExistence type="predicted"/>
<dbReference type="OrthoDB" id="10365472at2759"/>
<evidence type="ECO:0000313" key="3">
    <source>
        <dbReference type="Proteomes" id="UP000699042"/>
    </source>
</evidence>
<dbReference type="AlphaFoldDB" id="A0A9P7QW99"/>
<protein>
    <submittedName>
        <fullName evidence="2">Uncharacterized protein</fullName>
    </submittedName>
</protein>
<keyword evidence="3" id="KW-1185">Reference proteome</keyword>
<accession>A0A9P7QW99</accession>
<feature type="compositionally biased region" description="Polar residues" evidence="1">
    <location>
        <begin position="324"/>
        <end position="337"/>
    </location>
</feature>
<feature type="compositionally biased region" description="Polar residues" evidence="1">
    <location>
        <begin position="39"/>
        <end position="55"/>
    </location>
</feature>
<gene>
    <name evidence="2" type="ORF">JMJ77_010329</name>
</gene>
<feature type="region of interest" description="Disordered" evidence="1">
    <location>
        <begin position="39"/>
        <end position="103"/>
    </location>
</feature>
<dbReference type="Proteomes" id="UP000699042">
    <property type="component" value="Unassembled WGS sequence"/>
</dbReference>
<name>A0A9P7QW99_9PEZI</name>
<dbReference type="EMBL" id="JAESDN010000013">
    <property type="protein sequence ID" value="KAG7042228.1"/>
    <property type="molecule type" value="Genomic_DNA"/>
</dbReference>
<evidence type="ECO:0000313" key="2">
    <source>
        <dbReference type="EMBL" id="KAG7042228.1"/>
    </source>
</evidence>
<feature type="compositionally biased region" description="Low complexity" evidence="1">
    <location>
        <begin position="66"/>
        <end position="95"/>
    </location>
</feature>
<feature type="region of interest" description="Disordered" evidence="1">
    <location>
        <begin position="324"/>
        <end position="349"/>
    </location>
</feature>